<sequence length="1387" mass="144780">MRAFALLSAFAAVLAAPAASKRHHGNATIGGRGDLMTLATSDHWPCAVSESYKLTVTASKCFTTTELSKLYSATWPVSNAKFDSSKFSIKFESCPSSYGDDDDEAAPAVAAPLARPPQIEILKGKTKSSVAGAIVIRVCAARDCAVLDSDIVITNINKMSSALTQSVRNRVDCPTPVHGVSCREKNQCQCLCPEGLSNINGVCSCPTGMTLEDGECKCPGFQVEIAPGVCGCSGGRQLVNGVCKCTGGQELVGGSCACTCGQELVNGVCTCPGGQKLVGDKCMCTGGQTMVNDVCACTGGQTLVDGVCACTGGQKLVDGVCTCTGGRSLVDGVCACTGGQLFANDVCACPALMSLKNGECSCDGGRAEVRPDVCECTGGQEIANGECACTGGQTLVDGVCRCPSLMSLEHGVCTCDGGRTEVSTGVCECTGGQEIVDGECACTGGQLFEDGECSCPALMSLVGGSCTCDGGRTEVSTGVCECTGGQEIVDGACTCTGGQSLTNGECTCPTNQILVDGVCSCHSQQALDGDVCVCTGGQTEIVDGSCTCTGGQSLTNGECTCPTNQILVDGVCSCPTQQVLDDDTCCACTGGQAVVDGVCACVGGQHLLDSECVCPSFMSFADNVCSCDGGRTEVAPGDCQCTGGQSIVGDVCACTGGQTLEDGECTCPALMSLVNGVCTCDGGRTEVSAGVCQCIGGQELVDGECKCPPYQSLVNGVCSCPEGEHAEDGVCVPTCYWKENNAGIACAWTDPEKDYLTLKEDCKVHAPVPKDSYVNDGRNNENDATKVDPVVSITATREGDLVGVTHKASWKDFALTPENLENEVTFSSFGVFDLSLTATNYRYPASCTGCIAIVDDFPPTAKDQCKTTDEQDTPALYSTDNLEAAIAEEATFAAFHSADNVVNNGEYDAVTGANERCDESSASMQDFFASSPSQLASCGTAAEETEKKTATSDSCAFSYCLQMPASSLVTVTAGITEVANEKTTATIAGLPTAITPGPKDIHHSITCTSFSQGCEYTPTLGELYEHSSDWGVSVPDTYDVDDYVFWRYTVGIESWTSWDDSAVLTFTEPSTEVYVEAWTHCGRVLADSFTVVLHPHSLRNICSGFNGLWSELTAYPRTVESHICAYPDSDFVLMQFAYDNELHSGLTHDEGTVQGKYTDVKCYVTLAESGAVKSVTEGQVPLSWTPGANGHFQVSKELALELVHDAETSENTDVQVKCDFTFTFFDGSEKVETCPHSFTITACDRPVVETYGEEEVCKAGECLSPSGTPGPFEACLGSVFTTVNSVTQEKTLAGECCAECSTTLACEPLPESSETDGVQRCVPATARELLVMALRGETEWKQATSTPSVLVAFLGVTALVAGVTLVVVKRRNARAPVVDDAYYPLLG</sequence>
<dbReference type="InParanoid" id="G5A1S2"/>
<dbReference type="STRING" id="1094619.G5A1S2"/>
<protein>
    <recommendedName>
        <fullName evidence="5">EGF-like domain-containing protein</fullName>
    </recommendedName>
</protein>
<proteinExistence type="predicted"/>
<dbReference type="GeneID" id="20660177"/>
<keyword evidence="1" id="KW-1133">Transmembrane helix</keyword>
<keyword evidence="1" id="KW-0472">Membrane</keyword>
<keyword evidence="2" id="KW-0732">Signal</keyword>
<dbReference type="Proteomes" id="UP000002640">
    <property type="component" value="Unassembled WGS sequence"/>
</dbReference>
<keyword evidence="4" id="KW-1185">Reference proteome</keyword>
<feature type="chain" id="PRO_5012723047" description="EGF-like domain-containing protein" evidence="2">
    <location>
        <begin position="16"/>
        <end position="1387"/>
    </location>
</feature>
<feature type="signal peptide" evidence="2">
    <location>
        <begin position="1"/>
        <end position="15"/>
    </location>
</feature>
<evidence type="ECO:0000256" key="2">
    <source>
        <dbReference type="SAM" id="SignalP"/>
    </source>
</evidence>
<evidence type="ECO:0000313" key="4">
    <source>
        <dbReference type="Proteomes" id="UP000002640"/>
    </source>
</evidence>
<dbReference type="RefSeq" id="XP_009533615.1">
    <property type="nucleotide sequence ID" value="XM_009535320.1"/>
</dbReference>
<dbReference type="OMA" id="CSCPGDQ"/>
<organism evidence="3 4">
    <name type="scientific">Phytophthora sojae (strain P6497)</name>
    <name type="common">Soybean stem and root rot agent</name>
    <name type="synonym">Phytophthora megasperma f. sp. glycines</name>
    <dbReference type="NCBI Taxonomy" id="1094619"/>
    <lineage>
        <taxon>Eukaryota</taxon>
        <taxon>Sar</taxon>
        <taxon>Stramenopiles</taxon>
        <taxon>Oomycota</taxon>
        <taxon>Peronosporomycetes</taxon>
        <taxon>Peronosporales</taxon>
        <taxon>Peronosporaceae</taxon>
        <taxon>Phytophthora</taxon>
    </lineage>
</organism>
<gene>
    <name evidence="3" type="ORF">PHYSODRAFT_519419</name>
</gene>
<dbReference type="KEGG" id="psoj:PHYSODRAFT_519419"/>
<evidence type="ECO:0008006" key="5">
    <source>
        <dbReference type="Google" id="ProtNLM"/>
    </source>
</evidence>
<reference evidence="3 4" key="1">
    <citation type="journal article" date="2006" name="Science">
        <title>Phytophthora genome sequences uncover evolutionary origins and mechanisms of pathogenesis.</title>
        <authorList>
            <person name="Tyler B.M."/>
            <person name="Tripathy S."/>
            <person name="Zhang X."/>
            <person name="Dehal P."/>
            <person name="Jiang R.H."/>
            <person name="Aerts A."/>
            <person name="Arredondo F.D."/>
            <person name="Baxter L."/>
            <person name="Bensasson D."/>
            <person name="Beynon J.L."/>
            <person name="Chapman J."/>
            <person name="Damasceno C.M."/>
            <person name="Dorrance A.E."/>
            <person name="Dou D."/>
            <person name="Dickerman A.W."/>
            <person name="Dubchak I.L."/>
            <person name="Garbelotto M."/>
            <person name="Gijzen M."/>
            <person name="Gordon S.G."/>
            <person name="Govers F."/>
            <person name="Grunwald N.J."/>
            <person name="Huang W."/>
            <person name="Ivors K.L."/>
            <person name="Jones R.W."/>
            <person name="Kamoun S."/>
            <person name="Krampis K."/>
            <person name="Lamour K.H."/>
            <person name="Lee M.K."/>
            <person name="McDonald W.H."/>
            <person name="Medina M."/>
            <person name="Meijer H.J."/>
            <person name="Nordberg E.K."/>
            <person name="Maclean D.J."/>
            <person name="Ospina-Giraldo M.D."/>
            <person name="Morris P.F."/>
            <person name="Phuntumart V."/>
            <person name="Putnam N.H."/>
            <person name="Rash S."/>
            <person name="Rose J.K."/>
            <person name="Sakihama Y."/>
            <person name="Salamov A.A."/>
            <person name="Savidor A."/>
            <person name="Scheuring C.F."/>
            <person name="Smith B.M."/>
            <person name="Sobral B.W."/>
            <person name="Terry A."/>
            <person name="Torto-Alalibo T.A."/>
            <person name="Win J."/>
            <person name="Xu Z."/>
            <person name="Zhang H."/>
            <person name="Grigoriev I.V."/>
            <person name="Rokhsar D.S."/>
            <person name="Boore J.L."/>
        </authorList>
    </citation>
    <scope>NUCLEOTIDE SEQUENCE [LARGE SCALE GENOMIC DNA]</scope>
    <source>
        <strain evidence="3 4">P6497</strain>
    </source>
</reference>
<evidence type="ECO:0000256" key="1">
    <source>
        <dbReference type="SAM" id="Phobius"/>
    </source>
</evidence>
<feature type="transmembrane region" description="Helical" evidence="1">
    <location>
        <begin position="1349"/>
        <end position="1368"/>
    </location>
</feature>
<accession>G5A1S2</accession>
<evidence type="ECO:0000313" key="3">
    <source>
        <dbReference type="EMBL" id="EGZ10870.1"/>
    </source>
</evidence>
<keyword evidence="1" id="KW-0812">Transmembrane</keyword>
<dbReference type="EMBL" id="JH159158">
    <property type="protein sequence ID" value="EGZ10870.1"/>
    <property type="molecule type" value="Genomic_DNA"/>
</dbReference>
<name>G5A1S2_PHYSP</name>